<keyword evidence="3" id="KW-0808">Transferase</keyword>
<feature type="domain" description="Formyl transferase N-terminal" evidence="5">
    <location>
        <begin position="36"/>
        <end position="215"/>
    </location>
</feature>
<dbReference type="GO" id="GO:0005829">
    <property type="term" value="C:cytosol"/>
    <property type="evidence" value="ECO:0007669"/>
    <property type="project" value="TreeGrafter"/>
</dbReference>
<protein>
    <recommendedName>
        <fullName evidence="2">phosphoribosylglycinamide formyltransferase 1</fullName>
        <ecNumber evidence="2">2.1.2.2</ecNumber>
    </recommendedName>
</protein>
<dbReference type="SUPFAM" id="SSF53328">
    <property type="entry name" value="Formyltransferase"/>
    <property type="match status" value="1"/>
</dbReference>
<evidence type="ECO:0000259" key="5">
    <source>
        <dbReference type="Pfam" id="PF00551"/>
    </source>
</evidence>
<evidence type="ECO:0000256" key="4">
    <source>
        <dbReference type="ARBA" id="ARBA00022755"/>
    </source>
</evidence>
<dbReference type="EC" id="2.1.2.2" evidence="2"/>
<dbReference type="GO" id="GO:0006189">
    <property type="term" value="P:'de novo' IMP biosynthetic process"/>
    <property type="evidence" value="ECO:0007669"/>
    <property type="project" value="InterPro"/>
</dbReference>
<name>X0VGG3_9ZZZZ</name>
<dbReference type="GO" id="GO:0004644">
    <property type="term" value="F:phosphoribosylglycinamide formyltransferase activity"/>
    <property type="evidence" value="ECO:0007669"/>
    <property type="project" value="UniProtKB-EC"/>
</dbReference>
<dbReference type="AlphaFoldDB" id="X0VGG3"/>
<gene>
    <name evidence="6" type="ORF">S01H1_33498</name>
</gene>
<comment type="pathway">
    <text evidence="1">Purine metabolism; IMP biosynthesis via de novo pathway; N(2)-formyl-N(1)-(5-phospho-D-ribosyl)glycinamide from N(1)-(5-phospho-D-ribosyl)glycinamide (10-formyl THF route): step 1/1.</text>
</comment>
<reference evidence="6" key="1">
    <citation type="journal article" date="2014" name="Front. Microbiol.">
        <title>High frequency of phylogenetically diverse reductive dehalogenase-homologous genes in deep subseafloor sedimentary metagenomes.</title>
        <authorList>
            <person name="Kawai M."/>
            <person name="Futagami T."/>
            <person name="Toyoda A."/>
            <person name="Takaki Y."/>
            <person name="Nishi S."/>
            <person name="Hori S."/>
            <person name="Arai W."/>
            <person name="Tsubouchi T."/>
            <person name="Morono Y."/>
            <person name="Uchiyama I."/>
            <person name="Ito T."/>
            <person name="Fujiyama A."/>
            <person name="Inagaki F."/>
            <person name="Takami H."/>
        </authorList>
    </citation>
    <scope>NUCLEOTIDE SEQUENCE</scope>
    <source>
        <strain evidence="6">Expedition CK06-06</strain>
    </source>
</reference>
<feature type="non-terminal residue" evidence="6">
    <location>
        <position position="1"/>
    </location>
</feature>
<dbReference type="PANTHER" id="PTHR43369:SF2">
    <property type="entry name" value="PHOSPHORIBOSYLGLYCINAMIDE FORMYLTRANSFERASE"/>
    <property type="match status" value="1"/>
</dbReference>
<dbReference type="InterPro" id="IPR004607">
    <property type="entry name" value="GART"/>
</dbReference>
<dbReference type="InterPro" id="IPR002376">
    <property type="entry name" value="Formyl_transf_N"/>
</dbReference>
<evidence type="ECO:0000313" key="6">
    <source>
        <dbReference type="EMBL" id="GAG11528.1"/>
    </source>
</evidence>
<dbReference type="InterPro" id="IPR036477">
    <property type="entry name" value="Formyl_transf_N_sf"/>
</dbReference>
<dbReference type="NCBIfam" id="TIGR00639">
    <property type="entry name" value="PurN"/>
    <property type="match status" value="1"/>
</dbReference>
<accession>X0VGG3</accession>
<dbReference type="EMBL" id="BARS01020803">
    <property type="protein sequence ID" value="GAG11528.1"/>
    <property type="molecule type" value="Genomic_DNA"/>
</dbReference>
<evidence type="ECO:0000256" key="3">
    <source>
        <dbReference type="ARBA" id="ARBA00022679"/>
    </source>
</evidence>
<evidence type="ECO:0000256" key="2">
    <source>
        <dbReference type="ARBA" id="ARBA00012254"/>
    </source>
</evidence>
<dbReference type="HAMAP" id="MF_01930">
    <property type="entry name" value="PurN"/>
    <property type="match status" value="1"/>
</dbReference>
<comment type="caution">
    <text evidence="6">The sequence shown here is derived from an EMBL/GenBank/DDBJ whole genome shotgun (WGS) entry which is preliminary data.</text>
</comment>
<organism evidence="6">
    <name type="scientific">marine sediment metagenome</name>
    <dbReference type="NCBI Taxonomy" id="412755"/>
    <lineage>
        <taxon>unclassified sequences</taxon>
        <taxon>metagenomes</taxon>
        <taxon>ecological metagenomes</taxon>
    </lineage>
</organism>
<evidence type="ECO:0000256" key="1">
    <source>
        <dbReference type="ARBA" id="ARBA00005054"/>
    </source>
</evidence>
<dbReference type="Pfam" id="PF00551">
    <property type="entry name" value="Formyl_trans_N"/>
    <property type="match status" value="1"/>
</dbReference>
<dbReference type="CDD" id="cd08645">
    <property type="entry name" value="FMT_core_GART"/>
    <property type="match status" value="1"/>
</dbReference>
<dbReference type="PANTHER" id="PTHR43369">
    <property type="entry name" value="PHOSPHORIBOSYLGLYCINAMIDE FORMYLTRANSFERASE"/>
    <property type="match status" value="1"/>
</dbReference>
<dbReference type="Gene3D" id="3.40.50.170">
    <property type="entry name" value="Formyl transferase, N-terminal domain"/>
    <property type="match status" value="1"/>
</dbReference>
<sequence>VNQALNLEQDIDVPRAPGPVTRTNHQTQTKHTRLGALISGGGTTLMNILKCIKQGRLNAEVAVVISSSSTAAGVEKAKAAGLNVKIIHKKDYPNIGEFSKRIEEELIAANIDLVVQSGWLCLWKIPARYENRVMNIHPALLPSFGGKGMWGHHVHEAVLAAGCKISGCTVHFCSNEYDKGPIIVQRTCEVKNSDTPETLAERVFQQECLAYPQAIRLFAEGKLLVQNGKVKIKS</sequence>
<proteinExistence type="inferred from homology"/>
<keyword evidence="4" id="KW-0658">Purine biosynthesis</keyword>